<reference evidence="2 3" key="1">
    <citation type="submission" date="2018-03" db="EMBL/GenBank/DDBJ databases">
        <title>Draft Genome Sequences of the Obligatory Marine Myxobacteria Enhygromyxa salina SWB007.</title>
        <authorList>
            <person name="Poehlein A."/>
            <person name="Moghaddam J.A."/>
            <person name="Harms H."/>
            <person name="Alanjari M."/>
            <person name="Koenig G.M."/>
            <person name="Daniel R."/>
            <person name="Schaeberle T.F."/>
        </authorList>
    </citation>
    <scope>NUCLEOTIDE SEQUENCE [LARGE SCALE GENOMIC DNA]</scope>
    <source>
        <strain evidence="2 3">SWB007</strain>
    </source>
</reference>
<gene>
    <name evidence="2" type="ORF">ENSA7_50560</name>
</gene>
<feature type="region of interest" description="Disordered" evidence="1">
    <location>
        <begin position="28"/>
        <end position="48"/>
    </location>
</feature>
<evidence type="ECO:0000313" key="2">
    <source>
        <dbReference type="EMBL" id="PRQ04883.1"/>
    </source>
</evidence>
<evidence type="ECO:0000313" key="3">
    <source>
        <dbReference type="Proteomes" id="UP000238823"/>
    </source>
</evidence>
<dbReference type="EMBL" id="PVNL01000101">
    <property type="protein sequence ID" value="PRQ04883.1"/>
    <property type="molecule type" value="Genomic_DNA"/>
</dbReference>
<evidence type="ECO:0000256" key="1">
    <source>
        <dbReference type="SAM" id="MobiDB-lite"/>
    </source>
</evidence>
<feature type="compositionally biased region" description="Polar residues" evidence="1">
    <location>
        <begin position="32"/>
        <end position="45"/>
    </location>
</feature>
<dbReference type="Proteomes" id="UP000238823">
    <property type="component" value="Unassembled WGS sequence"/>
</dbReference>
<sequence length="172" mass="18508">MLHTSWNHHTLPQFIVLTGIIATLGQPAVSDASPSETHEITSTPAATDAPREQAVLGLKIDTWTGDAYLITATGDVLIDDGELNVCFGTLSAIVLDLEFTSTEWEVEVSPTGESTQSYYTSGGALRLSIVEDPDEYVLAFTEVTSYSSTMMTVVPNIPVVVVKPDRDCPHPP</sequence>
<protein>
    <submittedName>
        <fullName evidence="2">Uncharacterized protein</fullName>
    </submittedName>
</protein>
<name>A0A2S9YIE2_9BACT</name>
<comment type="caution">
    <text evidence="2">The sequence shown here is derived from an EMBL/GenBank/DDBJ whole genome shotgun (WGS) entry which is preliminary data.</text>
</comment>
<dbReference type="AlphaFoldDB" id="A0A2S9YIE2"/>
<accession>A0A2S9YIE2</accession>
<organism evidence="2 3">
    <name type="scientific">Enhygromyxa salina</name>
    <dbReference type="NCBI Taxonomy" id="215803"/>
    <lineage>
        <taxon>Bacteria</taxon>
        <taxon>Pseudomonadati</taxon>
        <taxon>Myxococcota</taxon>
        <taxon>Polyangia</taxon>
        <taxon>Nannocystales</taxon>
        <taxon>Nannocystaceae</taxon>
        <taxon>Enhygromyxa</taxon>
    </lineage>
</organism>
<proteinExistence type="predicted"/>